<dbReference type="InterPro" id="IPR010982">
    <property type="entry name" value="Lambda_DNA-bd_dom_sf"/>
</dbReference>
<dbReference type="PANTHER" id="PTHR40661:SF1">
    <property type="entry name" value="HTH CRO_C1-TYPE DOMAIN-CONTAINING PROTEIN"/>
    <property type="match status" value="1"/>
</dbReference>
<keyword evidence="2" id="KW-0238">DNA-binding</keyword>
<dbReference type="KEGG" id="ant:Arnit_1100"/>
<gene>
    <name evidence="5" type="ordered locus">Arnit_1100</name>
</gene>
<dbReference type="InterPro" id="IPR036286">
    <property type="entry name" value="LexA/Signal_pep-like_sf"/>
</dbReference>
<feature type="domain" description="Peptidase S24/S26A/S26B/S26C" evidence="4">
    <location>
        <begin position="95"/>
        <end position="209"/>
    </location>
</feature>
<keyword evidence="1" id="KW-0805">Transcription regulation</keyword>
<dbReference type="InterPro" id="IPR015927">
    <property type="entry name" value="Peptidase_S24_S26A/B/C"/>
</dbReference>
<evidence type="ECO:0000313" key="5">
    <source>
        <dbReference type="EMBL" id="ADG92761.1"/>
    </source>
</evidence>
<dbReference type="Gene3D" id="2.10.109.10">
    <property type="entry name" value="Umud Fragment, subunit A"/>
    <property type="match status" value="1"/>
</dbReference>
<name>D5V3T3_ARCNC</name>
<proteinExistence type="predicted"/>
<evidence type="ECO:0000256" key="2">
    <source>
        <dbReference type="ARBA" id="ARBA00023125"/>
    </source>
</evidence>
<dbReference type="STRING" id="572480.Arnit_1100"/>
<evidence type="ECO:0000256" key="1">
    <source>
        <dbReference type="ARBA" id="ARBA00023015"/>
    </source>
</evidence>
<protein>
    <submittedName>
        <fullName evidence="5">Putative phage repressor</fullName>
    </submittedName>
</protein>
<evidence type="ECO:0000256" key="3">
    <source>
        <dbReference type="ARBA" id="ARBA00023163"/>
    </source>
</evidence>
<dbReference type="PANTHER" id="PTHR40661">
    <property type="match status" value="1"/>
</dbReference>
<dbReference type="EMBL" id="CP001999">
    <property type="protein sequence ID" value="ADG92761.1"/>
    <property type="molecule type" value="Genomic_DNA"/>
</dbReference>
<organism evidence="5 6">
    <name type="scientific">Arcobacter nitrofigilis (strain ATCC 33309 / DSM 7299 / CCUG 15893 / LMG 7604 / NCTC 12251 / CI)</name>
    <name type="common">Campylobacter nitrofigilis</name>
    <dbReference type="NCBI Taxonomy" id="572480"/>
    <lineage>
        <taxon>Bacteria</taxon>
        <taxon>Pseudomonadati</taxon>
        <taxon>Campylobacterota</taxon>
        <taxon>Epsilonproteobacteria</taxon>
        <taxon>Campylobacterales</taxon>
        <taxon>Arcobacteraceae</taxon>
        <taxon>Arcobacter</taxon>
    </lineage>
</organism>
<dbReference type="SUPFAM" id="SSF51306">
    <property type="entry name" value="LexA/Signal peptidase"/>
    <property type="match status" value="1"/>
</dbReference>
<reference evidence="5 6" key="1">
    <citation type="journal article" date="2010" name="Stand. Genomic Sci.">
        <title>Complete genome sequence of Arcobacter nitrofigilis type strain (CI).</title>
        <authorList>
            <person name="Pati A."/>
            <person name="Gronow S."/>
            <person name="Lapidus A."/>
            <person name="Copeland A."/>
            <person name="Glavina Del Rio T."/>
            <person name="Nolan M."/>
            <person name="Lucas S."/>
            <person name="Tice H."/>
            <person name="Cheng J.F."/>
            <person name="Han C."/>
            <person name="Chertkov O."/>
            <person name="Bruce D."/>
            <person name="Tapia R."/>
            <person name="Goodwin L."/>
            <person name="Pitluck S."/>
            <person name="Liolios K."/>
            <person name="Ivanova N."/>
            <person name="Mavromatis K."/>
            <person name="Chen A."/>
            <person name="Palaniappan K."/>
            <person name="Land M."/>
            <person name="Hauser L."/>
            <person name="Chang Y.J."/>
            <person name="Jeffries C.D."/>
            <person name="Detter J.C."/>
            <person name="Rohde M."/>
            <person name="Goker M."/>
            <person name="Bristow J."/>
            <person name="Eisen J.A."/>
            <person name="Markowitz V."/>
            <person name="Hugenholtz P."/>
            <person name="Klenk H.P."/>
            <person name="Kyrpides N.C."/>
        </authorList>
    </citation>
    <scope>NUCLEOTIDE SEQUENCE [LARGE SCALE GENOMIC DNA]</scope>
    <source>
        <strain evidence="6">ATCC 33309 / DSM 7299 / CCUG 15893 / LMG 7604 / NCTC 12251 / CI</strain>
    </source>
</reference>
<evidence type="ECO:0000259" key="4">
    <source>
        <dbReference type="Pfam" id="PF00717"/>
    </source>
</evidence>
<accession>D5V3T3</accession>
<dbReference type="Pfam" id="PF00717">
    <property type="entry name" value="Peptidase_S24"/>
    <property type="match status" value="1"/>
</dbReference>
<dbReference type="Gene3D" id="1.10.260.40">
    <property type="entry name" value="lambda repressor-like DNA-binding domains"/>
    <property type="match status" value="1"/>
</dbReference>
<dbReference type="CDD" id="cd06529">
    <property type="entry name" value="S24_LexA-like"/>
    <property type="match status" value="1"/>
</dbReference>
<dbReference type="eggNOG" id="COG2932">
    <property type="taxonomic scope" value="Bacteria"/>
</dbReference>
<keyword evidence="6" id="KW-1185">Reference proteome</keyword>
<dbReference type="RefSeq" id="WP_013134906.1">
    <property type="nucleotide sequence ID" value="NC_014166.1"/>
</dbReference>
<dbReference type="Proteomes" id="UP000000939">
    <property type="component" value="Chromosome"/>
</dbReference>
<dbReference type="InterPro" id="IPR039418">
    <property type="entry name" value="LexA-like"/>
</dbReference>
<dbReference type="AlphaFoldDB" id="D5V3T3"/>
<dbReference type="HOGENOM" id="CLU_066192_1_9_7"/>
<keyword evidence="3" id="KW-0804">Transcription</keyword>
<dbReference type="OrthoDB" id="5363392at2"/>
<evidence type="ECO:0000313" key="6">
    <source>
        <dbReference type="Proteomes" id="UP000000939"/>
    </source>
</evidence>
<dbReference type="GO" id="GO:0003677">
    <property type="term" value="F:DNA binding"/>
    <property type="evidence" value="ECO:0007669"/>
    <property type="project" value="UniProtKB-KW"/>
</dbReference>
<sequence length="215" mass="24544">MQNYNEIIEKLKDILSQEHGNKKVLDKDVAAALGIEETNFRKQKHRNSIPYFEIMSFLAKRNISINWFFFNQLPESLIESTSNYIILKYQRTVTASAGGGAINYELDSTPLVIDKQLLDHINSRYKYTEVIKVFGESMEPDIKDESLVFIDKSKTDINSTGVYLINTNDGLYIKCIKVENDKVILKSNNQAFDDITLHIDDVDIVGRVCGVLVKV</sequence>